<gene>
    <name evidence="2" type="ORF">OMP38_00150</name>
</gene>
<evidence type="ECO:0000313" key="3">
    <source>
        <dbReference type="Proteomes" id="UP001153387"/>
    </source>
</evidence>
<sequence length="265" mass="30308">MNILITGASGSVGTGAAEVLSANHRIRLSDAVPINSPHPFWSADVREPNSLLEATEGVEVIIHTPAFHGVHLGQRTEQEFYDLNVTGTFHMFQAAVRNRVRRVVWLSSMSIYGSSFYSYTKKIGEQLCQFYHENHGIEIIMLRPADFTPYRDIFHYGERMLHGGVDRRDIIQAVECAVSCKTPFGAYHIVRQDPFDEQDVRVYSEFPLEVWEKAYPGSKDFITKQGFRIPQQIQVTDLSKERQELGFSPRYNFGTFMKEYDSNTT</sequence>
<accession>A0A9X4KGR8</accession>
<dbReference type="Gene3D" id="3.40.50.720">
    <property type="entry name" value="NAD(P)-binding Rossmann-like Domain"/>
    <property type="match status" value="1"/>
</dbReference>
<protein>
    <submittedName>
        <fullName evidence="2">NAD(P)-dependent oxidoreductase</fullName>
    </submittedName>
</protein>
<evidence type="ECO:0000313" key="2">
    <source>
        <dbReference type="EMBL" id="MDG0789435.1"/>
    </source>
</evidence>
<name>A0A9X4KGR8_9BACL</name>
<reference evidence="2 3" key="1">
    <citation type="submission" date="2022-10" db="EMBL/GenBank/DDBJ databases">
        <title>Comparative genomic analysis of Cohnella hashimotonis sp. nov., isolated from the International Space Station.</title>
        <authorList>
            <person name="Simpson A."/>
            <person name="Venkateswaran K."/>
        </authorList>
    </citation>
    <scope>NUCLEOTIDE SEQUENCE [LARGE SCALE GENOMIC DNA]</scope>
    <source>
        <strain evidence="2 3">DSM 18997</strain>
    </source>
</reference>
<keyword evidence="3" id="KW-1185">Reference proteome</keyword>
<proteinExistence type="predicted"/>
<dbReference type="AlphaFoldDB" id="A0A9X4KGR8"/>
<evidence type="ECO:0000259" key="1">
    <source>
        <dbReference type="Pfam" id="PF01370"/>
    </source>
</evidence>
<feature type="domain" description="NAD-dependent epimerase/dehydratase" evidence="1">
    <location>
        <begin position="3"/>
        <end position="146"/>
    </location>
</feature>
<dbReference type="InterPro" id="IPR036291">
    <property type="entry name" value="NAD(P)-bd_dom_sf"/>
</dbReference>
<dbReference type="EMBL" id="JAPDHZ010000002">
    <property type="protein sequence ID" value="MDG0789435.1"/>
    <property type="molecule type" value="Genomic_DNA"/>
</dbReference>
<dbReference type="PANTHER" id="PTHR43245">
    <property type="entry name" value="BIFUNCTIONAL POLYMYXIN RESISTANCE PROTEIN ARNA"/>
    <property type="match status" value="1"/>
</dbReference>
<dbReference type="SUPFAM" id="SSF51735">
    <property type="entry name" value="NAD(P)-binding Rossmann-fold domains"/>
    <property type="match status" value="1"/>
</dbReference>
<comment type="caution">
    <text evidence="2">The sequence shown here is derived from an EMBL/GenBank/DDBJ whole genome shotgun (WGS) entry which is preliminary data.</text>
</comment>
<organism evidence="2 3">
    <name type="scientific">Cohnella ginsengisoli</name>
    <dbReference type="NCBI Taxonomy" id="425004"/>
    <lineage>
        <taxon>Bacteria</taxon>
        <taxon>Bacillati</taxon>
        <taxon>Bacillota</taxon>
        <taxon>Bacilli</taxon>
        <taxon>Bacillales</taxon>
        <taxon>Paenibacillaceae</taxon>
        <taxon>Cohnella</taxon>
    </lineage>
</organism>
<dbReference type="Pfam" id="PF01370">
    <property type="entry name" value="Epimerase"/>
    <property type="match status" value="1"/>
</dbReference>
<dbReference type="InterPro" id="IPR001509">
    <property type="entry name" value="Epimerase_deHydtase"/>
</dbReference>
<dbReference type="Proteomes" id="UP001153387">
    <property type="component" value="Unassembled WGS sequence"/>
</dbReference>
<dbReference type="PANTHER" id="PTHR43245:SF55">
    <property type="entry name" value="NAD(P)-BINDING DOMAIN-CONTAINING PROTEIN"/>
    <property type="match status" value="1"/>
</dbReference>
<dbReference type="InterPro" id="IPR050177">
    <property type="entry name" value="Lipid_A_modif_metabolic_enz"/>
</dbReference>
<dbReference type="RefSeq" id="WP_277563385.1">
    <property type="nucleotide sequence ID" value="NZ_JAPDHZ010000002.1"/>
</dbReference>